<dbReference type="RefSeq" id="WP_344508255.1">
    <property type="nucleotide sequence ID" value="NZ_BAAAQD010000019.1"/>
</dbReference>
<accession>A0ABN2BSH4</accession>
<dbReference type="Proteomes" id="UP001501470">
    <property type="component" value="Unassembled WGS sequence"/>
</dbReference>
<feature type="domain" description="DUF6457" evidence="1">
    <location>
        <begin position="5"/>
        <end position="75"/>
    </location>
</feature>
<evidence type="ECO:0000313" key="3">
    <source>
        <dbReference type="Proteomes" id="UP001501470"/>
    </source>
</evidence>
<reference evidence="2 3" key="1">
    <citation type="journal article" date="2019" name="Int. J. Syst. Evol. Microbiol.">
        <title>The Global Catalogue of Microorganisms (GCM) 10K type strain sequencing project: providing services to taxonomists for standard genome sequencing and annotation.</title>
        <authorList>
            <consortium name="The Broad Institute Genomics Platform"/>
            <consortium name="The Broad Institute Genome Sequencing Center for Infectious Disease"/>
            <person name="Wu L."/>
            <person name="Ma J."/>
        </authorList>
    </citation>
    <scope>NUCLEOTIDE SEQUENCE [LARGE SCALE GENOMIC DNA]</scope>
    <source>
        <strain evidence="2 3">JCM 15933</strain>
    </source>
</reference>
<evidence type="ECO:0000259" key="1">
    <source>
        <dbReference type="Pfam" id="PF20058"/>
    </source>
</evidence>
<sequence length="78" mass="7987">MSGNPELAAWVVRACAELGLEPLGAGEQDAILDLARDVAHNVARPGAPLTAFLLGVAVGRGADLEEARARLVALVDEG</sequence>
<proteinExistence type="predicted"/>
<protein>
    <recommendedName>
        <fullName evidence="1">DUF6457 domain-containing protein</fullName>
    </recommendedName>
</protein>
<organism evidence="2 3">
    <name type="scientific">Dactylosporangium maewongense</name>
    <dbReference type="NCBI Taxonomy" id="634393"/>
    <lineage>
        <taxon>Bacteria</taxon>
        <taxon>Bacillati</taxon>
        <taxon>Actinomycetota</taxon>
        <taxon>Actinomycetes</taxon>
        <taxon>Micromonosporales</taxon>
        <taxon>Micromonosporaceae</taxon>
        <taxon>Dactylosporangium</taxon>
    </lineage>
</organism>
<keyword evidence="3" id="KW-1185">Reference proteome</keyword>
<dbReference type="EMBL" id="BAAAQD010000019">
    <property type="protein sequence ID" value="GAA1546339.1"/>
    <property type="molecule type" value="Genomic_DNA"/>
</dbReference>
<dbReference type="Pfam" id="PF20058">
    <property type="entry name" value="DUF6457"/>
    <property type="match status" value="1"/>
</dbReference>
<gene>
    <name evidence="2" type="ORF">GCM10009827_078100</name>
</gene>
<evidence type="ECO:0000313" key="2">
    <source>
        <dbReference type="EMBL" id="GAA1546339.1"/>
    </source>
</evidence>
<comment type="caution">
    <text evidence="2">The sequence shown here is derived from an EMBL/GenBank/DDBJ whole genome shotgun (WGS) entry which is preliminary data.</text>
</comment>
<name>A0ABN2BSH4_9ACTN</name>
<dbReference type="InterPro" id="IPR045598">
    <property type="entry name" value="DUF6457"/>
</dbReference>